<proteinExistence type="predicted"/>
<reference evidence="1" key="3">
    <citation type="submission" date="2022-06" db="UniProtKB">
        <authorList>
            <consortium name="EnsemblPlants"/>
        </authorList>
    </citation>
    <scope>IDENTIFICATION</scope>
</reference>
<dbReference type="Gramene" id="TuG1812G0200001343.01.T01">
    <property type="protein sequence ID" value="TuG1812G0200001343.01.T01.cds350351"/>
    <property type="gene ID" value="TuG1812G0200001343.01"/>
</dbReference>
<reference evidence="2" key="1">
    <citation type="journal article" date="2013" name="Nature">
        <title>Draft genome of the wheat A-genome progenitor Triticum urartu.</title>
        <authorList>
            <person name="Ling H.Q."/>
            <person name="Zhao S."/>
            <person name="Liu D."/>
            <person name="Wang J."/>
            <person name="Sun H."/>
            <person name="Zhang C."/>
            <person name="Fan H."/>
            <person name="Li D."/>
            <person name="Dong L."/>
            <person name="Tao Y."/>
            <person name="Gao C."/>
            <person name="Wu H."/>
            <person name="Li Y."/>
            <person name="Cui Y."/>
            <person name="Guo X."/>
            <person name="Zheng S."/>
            <person name="Wang B."/>
            <person name="Yu K."/>
            <person name="Liang Q."/>
            <person name="Yang W."/>
            <person name="Lou X."/>
            <person name="Chen J."/>
            <person name="Feng M."/>
            <person name="Jian J."/>
            <person name="Zhang X."/>
            <person name="Luo G."/>
            <person name="Jiang Y."/>
            <person name="Liu J."/>
            <person name="Wang Z."/>
            <person name="Sha Y."/>
            <person name="Zhang B."/>
            <person name="Wu H."/>
            <person name="Tang D."/>
            <person name="Shen Q."/>
            <person name="Xue P."/>
            <person name="Zou S."/>
            <person name="Wang X."/>
            <person name="Liu X."/>
            <person name="Wang F."/>
            <person name="Yang Y."/>
            <person name="An X."/>
            <person name="Dong Z."/>
            <person name="Zhang K."/>
            <person name="Zhang X."/>
            <person name="Luo M.C."/>
            <person name="Dvorak J."/>
            <person name="Tong Y."/>
            <person name="Wang J."/>
            <person name="Yang H."/>
            <person name="Li Z."/>
            <person name="Wang D."/>
            <person name="Zhang A."/>
            <person name="Wang J."/>
        </authorList>
    </citation>
    <scope>NUCLEOTIDE SEQUENCE</scope>
    <source>
        <strain evidence="2">cv. G1812</strain>
    </source>
</reference>
<evidence type="ECO:0000313" key="1">
    <source>
        <dbReference type="EnsemblPlants" id="TuG1812G0200001343.01.T01.cds350351"/>
    </source>
</evidence>
<protein>
    <submittedName>
        <fullName evidence="1">Uncharacterized protein</fullName>
    </submittedName>
</protein>
<evidence type="ECO:0000313" key="2">
    <source>
        <dbReference type="Proteomes" id="UP000015106"/>
    </source>
</evidence>
<name>A0A8R7TDU4_TRIUA</name>
<dbReference type="EnsemblPlants" id="TuG1812G0200001343.01.T01">
    <property type="protein sequence ID" value="TuG1812G0200001343.01.T01.cds350351"/>
    <property type="gene ID" value="TuG1812G0200001343.01"/>
</dbReference>
<dbReference type="Proteomes" id="UP000015106">
    <property type="component" value="Chromosome 2"/>
</dbReference>
<organism evidence="1 2">
    <name type="scientific">Triticum urartu</name>
    <name type="common">Red wild einkorn</name>
    <name type="synonym">Crithodium urartu</name>
    <dbReference type="NCBI Taxonomy" id="4572"/>
    <lineage>
        <taxon>Eukaryota</taxon>
        <taxon>Viridiplantae</taxon>
        <taxon>Streptophyta</taxon>
        <taxon>Embryophyta</taxon>
        <taxon>Tracheophyta</taxon>
        <taxon>Spermatophyta</taxon>
        <taxon>Magnoliopsida</taxon>
        <taxon>Liliopsida</taxon>
        <taxon>Poales</taxon>
        <taxon>Poaceae</taxon>
        <taxon>BOP clade</taxon>
        <taxon>Pooideae</taxon>
        <taxon>Triticodae</taxon>
        <taxon>Triticeae</taxon>
        <taxon>Triticinae</taxon>
        <taxon>Triticum</taxon>
    </lineage>
</organism>
<sequence length="71" mass="8257">MCILNRSIDQSVRSFGDRIVSCSWTEEENELFLAPLLRPAGIAVRWRRLMMNKSRCLYMCVKFGTDISLID</sequence>
<reference evidence="1" key="2">
    <citation type="submission" date="2018-03" db="EMBL/GenBank/DDBJ databases">
        <title>The Triticum urartu genome reveals the dynamic nature of wheat genome evolution.</title>
        <authorList>
            <person name="Ling H."/>
            <person name="Ma B."/>
            <person name="Shi X."/>
            <person name="Liu H."/>
            <person name="Dong L."/>
            <person name="Sun H."/>
            <person name="Cao Y."/>
            <person name="Gao Q."/>
            <person name="Zheng S."/>
            <person name="Li Y."/>
            <person name="Yu Y."/>
            <person name="Du H."/>
            <person name="Qi M."/>
            <person name="Li Y."/>
            <person name="Yu H."/>
            <person name="Cui Y."/>
            <person name="Wang N."/>
            <person name="Chen C."/>
            <person name="Wu H."/>
            <person name="Zhao Y."/>
            <person name="Zhang J."/>
            <person name="Li Y."/>
            <person name="Zhou W."/>
            <person name="Zhang B."/>
            <person name="Hu W."/>
            <person name="Eijk M."/>
            <person name="Tang J."/>
            <person name="Witsenboer H."/>
            <person name="Zhao S."/>
            <person name="Li Z."/>
            <person name="Zhang A."/>
            <person name="Wang D."/>
            <person name="Liang C."/>
        </authorList>
    </citation>
    <scope>NUCLEOTIDE SEQUENCE [LARGE SCALE GENOMIC DNA]</scope>
    <source>
        <strain evidence="1">cv. G1812</strain>
    </source>
</reference>
<dbReference type="AlphaFoldDB" id="A0A8R7TDU4"/>
<accession>A0A8R7TDU4</accession>
<keyword evidence="2" id="KW-1185">Reference proteome</keyword>